<proteinExistence type="inferred from homology"/>
<feature type="compositionally biased region" description="Polar residues" evidence="2">
    <location>
        <begin position="250"/>
        <end position="263"/>
    </location>
</feature>
<dbReference type="PANTHER" id="PTHR11960:SF73">
    <property type="entry name" value="TRANSLATION INITIATION FACTOR 4E, PUTATIVE-RELATED"/>
    <property type="match status" value="1"/>
</dbReference>
<keyword evidence="1" id="KW-0396">Initiation factor</keyword>
<feature type="region of interest" description="Disordered" evidence="2">
    <location>
        <begin position="242"/>
        <end position="271"/>
    </location>
</feature>
<dbReference type="GO" id="GO:0000340">
    <property type="term" value="F:RNA 7-methylguanosine cap binding"/>
    <property type="evidence" value="ECO:0007669"/>
    <property type="project" value="TreeGrafter"/>
</dbReference>
<name>A0A8H4QSW0_9AGAR</name>
<dbReference type="Gene3D" id="3.30.760.10">
    <property type="entry name" value="RNA Cap, Translation Initiation Factor Eif4e"/>
    <property type="match status" value="1"/>
</dbReference>
<feature type="compositionally biased region" description="Low complexity" evidence="2">
    <location>
        <begin position="1"/>
        <end position="33"/>
    </location>
</feature>
<comment type="similarity">
    <text evidence="1">Belongs to the eukaryotic initiation factor 4E family.</text>
</comment>
<keyword evidence="1" id="KW-0648">Protein biosynthesis</keyword>
<feature type="region of interest" description="Disordered" evidence="2">
    <location>
        <begin position="446"/>
        <end position="466"/>
    </location>
</feature>
<dbReference type="PANTHER" id="PTHR11960">
    <property type="entry name" value="EUKARYOTIC TRANSLATION INITIATION FACTOR 4E RELATED"/>
    <property type="match status" value="1"/>
</dbReference>
<dbReference type="InterPro" id="IPR001040">
    <property type="entry name" value="TIF_eIF_4E"/>
</dbReference>
<evidence type="ECO:0008006" key="5">
    <source>
        <dbReference type="Google" id="ProtNLM"/>
    </source>
</evidence>
<comment type="caution">
    <text evidence="3">The sequence shown here is derived from an EMBL/GenBank/DDBJ whole genome shotgun (WGS) entry which is preliminary data.</text>
</comment>
<feature type="region of interest" description="Disordered" evidence="2">
    <location>
        <begin position="1"/>
        <end position="40"/>
    </location>
</feature>
<protein>
    <recommendedName>
        <fullName evidence="5">Translation initiation factor eIF4e</fullName>
    </recommendedName>
</protein>
<dbReference type="AlphaFoldDB" id="A0A8H4QSW0"/>
<evidence type="ECO:0000313" key="3">
    <source>
        <dbReference type="EMBL" id="KAF4616344.1"/>
    </source>
</evidence>
<organism evidence="3 4">
    <name type="scientific">Agrocybe pediades</name>
    <dbReference type="NCBI Taxonomy" id="84607"/>
    <lineage>
        <taxon>Eukaryota</taxon>
        <taxon>Fungi</taxon>
        <taxon>Dikarya</taxon>
        <taxon>Basidiomycota</taxon>
        <taxon>Agaricomycotina</taxon>
        <taxon>Agaricomycetes</taxon>
        <taxon>Agaricomycetidae</taxon>
        <taxon>Agaricales</taxon>
        <taxon>Agaricineae</taxon>
        <taxon>Strophariaceae</taxon>
        <taxon>Agrocybe</taxon>
    </lineage>
</organism>
<reference evidence="3 4" key="1">
    <citation type="submission" date="2019-12" db="EMBL/GenBank/DDBJ databases">
        <authorList>
            <person name="Floudas D."/>
            <person name="Bentzer J."/>
            <person name="Ahren D."/>
            <person name="Johansson T."/>
            <person name="Persson P."/>
            <person name="Tunlid A."/>
        </authorList>
    </citation>
    <scope>NUCLEOTIDE SEQUENCE [LARGE SCALE GENOMIC DNA]</scope>
    <source>
        <strain evidence="3 4">CBS 102.39</strain>
    </source>
</reference>
<dbReference type="Proteomes" id="UP000521872">
    <property type="component" value="Unassembled WGS sequence"/>
</dbReference>
<dbReference type="EMBL" id="JAACJL010000031">
    <property type="protein sequence ID" value="KAF4616344.1"/>
    <property type="molecule type" value="Genomic_DNA"/>
</dbReference>
<evidence type="ECO:0000256" key="2">
    <source>
        <dbReference type="SAM" id="MobiDB-lite"/>
    </source>
</evidence>
<gene>
    <name evidence="3" type="ORF">D9613_008824</name>
</gene>
<sequence>MSSTNSTESPPATTTTSTTSSSSSTSAKKPTAARLPSLNQLAARITSNAAAANGGTAPVLQSTASSAARPRLAASLLRTGGGSSTSVNTVTSNADSMAVNVSSTRSTSPAMSNASTTASATPGESIANDGEPLTEEKLEELNQETASADGTVKIAVPTVPVAAEAPRRKVGYKNIPSLDAITSHLAKVRASQLSVDGSMMPPEAEMIEDPKTPGVPMKAPEHPLQFPWTIYHDTKAKFPFTPATAAPGQGFNQPPAGTTSSDVPYSASHPPESTEYEAGLTVIGEFDTVEEFCRYFNWLKPPSRLEKNSNYHIFKSGIKPMWEDPANANGGKWVLTMKNSPDLLDRCWSWLAMALVGEELEDGDEICGAVVSLRSKVDRIQVWTRSKDDVEKINAIGKKLVKLLDVSEADGIGLEFQFNSDDRPPPNKFLSIQSVPNSSFRPSFQGLPGSAVSSHGPTRSFGGSGDISGLPSGGAFSGFGTGMGIGGQVWKAAGAKRV</sequence>
<dbReference type="GO" id="GO:0003743">
    <property type="term" value="F:translation initiation factor activity"/>
    <property type="evidence" value="ECO:0007669"/>
    <property type="project" value="UniProtKB-KW"/>
</dbReference>
<keyword evidence="1" id="KW-0694">RNA-binding</keyword>
<evidence type="ECO:0000256" key="1">
    <source>
        <dbReference type="RuleBase" id="RU004374"/>
    </source>
</evidence>
<dbReference type="InterPro" id="IPR023398">
    <property type="entry name" value="TIF_eIF4e-like"/>
</dbReference>
<dbReference type="GO" id="GO:0016281">
    <property type="term" value="C:eukaryotic translation initiation factor 4F complex"/>
    <property type="evidence" value="ECO:0007669"/>
    <property type="project" value="TreeGrafter"/>
</dbReference>
<keyword evidence="4" id="KW-1185">Reference proteome</keyword>
<feature type="compositionally biased region" description="Low complexity" evidence="2">
    <location>
        <begin position="106"/>
        <end position="121"/>
    </location>
</feature>
<feature type="region of interest" description="Disordered" evidence="2">
    <location>
        <begin position="98"/>
        <end position="130"/>
    </location>
</feature>
<dbReference type="SUPFAM" id="SSF55418">
    <property type="entry name" value="eIF4e-like"/>
    <property type="match status" value="1"/>
</dbReference>
<dbReference type="Pfam" id="PF01652">
    <property type="entry name" value="IF4E"/>
    <property type="match status" value="1"/>
</dbReference>
<accession>A0A8H4QSW0</accession>
<evidence type="ECO:0000313" key="4">
    <source>
        <dbReference type="Proteomes" id="UP000521872"/>
    </source>
</evidence>